<protein>
    <submittedName>
        <fullName evidence="1">Atypical membrane-integrating protein (Mistic protein)</fullName>
    </submittedName>
</protein>
<reference evidence="1 2" key="1">
    <citation type="submission" date="2021-02" db="EMBL/GenBank/DDBJ databases">
        <title>Bacillus sp. RD4P76, an endophyte from a halophyte.</title>
        <authorList>
            <person name="Sun J.-Q."/>
        </authorList>
    </citation>
    <scope>NUCLEOTIDE SEQUENCE [LARGE SCALE GENOMIC DNA]</scope>
    <source>
        <strain evidence="1 2">RD4P76</strain>
    </source>
</reference>
<sequence>MKLHTQEKQTLSDAIDKLNEGLDSFIQLYNDAEEDKPLIEFDDEATTIIERAKKIYGNEEIDQRMNKIVKEILSLIPLNQKDSPQNEEE</sequence>
<comment type="caution">
    <text evidence="1">The sequence shown here is derived from an EMBL/GenBank/DDBJ whole genome shotgun (WGS) entry which is preliminary data.</text>
</comment>
<dbReference type="Gene3D" id="1.10.220.90">
    <property type="entry name" value="Mistic"/>
    <property type="match status" value="1"/>
</dbReference>
<keyword evidence="2" id="KW-1185">Reference proteome</keyword>
<evidence type="ECO:0000313" key="2">
    <source>
        <dbReference type="Proteomes" id="UP001518925"/>
    </source>
</evidence>
<dbReference type="InterPro" id="IPR021078">
    <property type="entry name" value="Membrane-integrating_Mistic"/>
</dbReference>
<dbReference type="RefSeq" id="WP_204204081.1">
    <property type="nucleotide sequence ID" value="NZ_JAFELM010000034.1"/>
</dbReference>
<dbReference type="InterPro" id="IPR038193">
    <property type="entry name" value="Mistic_sf"/>
</dbReference>
<dbReference type="Pfam" id="PF11458">
    <property type="entry name" value="Mistic"/>
    <property type="match status" value="1"/>
</dbReference>
<evidence type="ECO:0000313" key="1">
    <source>
        <dbReference type="EMBL" id="MBM6618737.1"/>
    </source>
</evidence>
<organism evidence="1 2">
    <name type="scientific">Bacillus suaedaesalsae</name>
    <dbReference type="NCBI Taxonomy" id="2810349"/>
    <lineage>
        <taxon>Bacteria</taxon>
        <taxon>Bacillati</taxon>
        <taxon>Bacillota</taxon>
        <taxon>Bacilli</taxon>
        <taxon>Bacillales</taxon>
        <taxon>Bacillaceae</taxon>
        <taxon>Bacillus</taxon>
    </lineage>
</organism>
<dbReference type="EMBL" id="JAFELM010000034">
    <property type="protein sequence ID" value="MBM6618737.1"/>
    <property type="molecule type" value="Genomic_DNA"/>
</dbReference>
<gene>
    <name evidence="1" type="ORF">JR050_13785</name>
</gene>
<dbReference type="Proteomes" id="UP001518925">
    <property type="component" value="Unassembled WGS sequence"/>
</dbReference>
<name>A0ABS2DJR7_9BACI</name>
<proteinExistence type="predicted"/>
<accession>A0ABS2DJR7</accession>